<reference evidence="1 2" key="1">
    <citation type="submission" date="2017-11" db="EMBL/GenBank/DDBJ databases">
        <title>Infants hospitalized years apart are colonized by the same room-sourced microbial strains.</title>
        <authorList>
            <person name="Brooks B."/>
            <person name="Olm M.R."/>
            <person name="Firek B.A."/>
            <person name="Baker R."/>
            <person name="Thomas B.C."/>
            <person name="Morowitz M.J."/>
            <person name="Banfield J.F."/>
        </authorList>
    </citation>
    <scope>NUCLEOTIDE SEQUENCE [LARGE SCALE GENOMIC DNA]</scope>
    <source>
        <strain evidence="1">S2_009_000_R2_76</strain>
    </source>
</reference>
<proteinExistence type="predicted"/>
<dbReference type="AlphaFoldDB" id="A0A2W5ESY6"/>
<sequence>MKKRIFQILGIGLMFWAIMVSCNKSNSSTPLPTMMNYVLNQNWRLDTVIFMEDGVNDTLTMADVPGFSTSNIRFYNRLDSSFVFKDVLNAYLTGPDGRDSIFRYTYGKWAMSPAEDSIYLYSQDTVNARGYAASWSISRIDSTSTLYADYVDTVARTVGDTVFLRKRAVFVKSTFY</sequence>
<dbReference type="Proteomes" id="UP000249645">
    <property type="component" value="Unassembled WGS sequence"/>
</dbReference>
<dbReference type="PROSITE" id="PS51257">
    <property type="entry name" value="PROKAR_LIPOPROTEIN"/>
    <property type="match status" value="1"/>
</dbReference>
<accession>A0A2W5ESY6</accession>
<name>A0A2W5ESY6_9SPHI</name>
<organism evidence="1 2">
    <name type="scientific">Pseudopedobacter saltans</name>
    <dbReference type="NCBI Taxonomy" id="151895"/>
    <lineage>
        <taxon>Bacteria</taxon>
        <taxon>Pseudomonadati</taxon>
        <taxon>Bacteroidota</taxon>
        <taxon>Sphingobacteriia</taxon>
        <taxon>Sphingobacteriales</taxon>
        <taxon>Sphingobacteriaceae</taxon>
        <taxon>Pseudopedobacter</taxon>
    </lineage>
</organism>
<gene>
    <name evidence="1" type="ORF">DI598_11480</name>
</gene>
<protein>
    <submittedName>
        <fullName evidence="1">Uncharacterized protein</fullName>
    </submittedName>
</protein>
<evidence type="ECO:0000313" key="1">
    <source>
        <dbReference type="EMBL" id="PZP47045.1"/>
    </source>
</evidence>
<evidence type="ECO:0000313" key="2">
    <source>
        <dbReference type="Proteomes" id="UP000249645"/>
    </source>
</evidence>
<dbReference type="EMBL" id="QFOI01000205">
    <property type="protein sequence ID" value="PZP47045.1"/>
    <property type="molecule type" value="Genomic_DNA"/>
</dbReference>
<comment type="caution">
    <text evidence="1">The sequence shown here is derived from an EMBL/GenBank/DDBJ whole genome shotgun (WGS) entry which is preliminary data.</text>
</comment>